<feature type="compositionally biased region" description="Gly residues" evidence="5">
    <location>
        <begin position="244"/>
        <end position="308"/>
    </location>
</feature>
<feature type="region of interest" description="Disordered" evidence="5">
    <location>
        <begin position="222"/>
        <end position="366"/>
    </location>
</feature>
<dbReference type="CDD" id="cd00577">
    <property type="entry name" value="PCNA"/>
    <property type="match status" value="1"/>
</dbReference>
<feature type="compositionally biased region" description="Polar residues" evidence="5">
    <location>
        <begin position="46"/>
        <end position="55"/>
    </location>
</feature>
<evidence type="ECO:0000313" key="9">
    <source>
        <dbReference type="Proteomes" id="UP001158576"/>
    </source>
</evidence>
<comment type="function">
    <text evidence="3">This protein is an auxiliary protein of DNA polymerase delta and is involved in the control of eukaryotic DNA replication by increasing the polymerase's processivity during elongation of the leading strand.</text>
</comment>
<feature type="compositionally biased region" description="Polar residues" evidence="5">
    <location>
        <begin position="1098"/>
        <end position="1144"/>
    </location>
</feature>
<dbReference type="EMBL" id="OU015566">
    <property type="protein sequence ID" value="CAG5102571.1"/>
    <property type="molecule type" value="Genomic_DNA"/>
</dbReference>
<dbReference type="Pfam" id="PF02747">
    <property type="entry name" value="PCNA_C"/>
    <property type="match status" value="1"/>
</dbReference>
<evidence type="ECO:0000259" key="7">
    <source>
        <dbReference type="Pfam" id="PF02747"/>
    </source>
</evidence>
<feature type="region of interest" description="Disordered" evidence="5">
    <location>
        <begin position="1"/>
        <end position="33"/>
    </location>
</feature>
<dbReference type="InterPro" id="IPR022648">
    <property type="entry name" value="Pr_cel_nuc_antig_N"/>
</dbReference>
<comment type="similarity">
    <text evidence="1 4">Belongs to the PCNA family.</text>
</comment>
<protein>
    <recommendedName>
        <fullName evidence="3">DNA sliding clamp PCNA</fullName>
    </recommendedName>
</protein>
<keyword evidence="3" id="KW-0539">Nucleus</keyword>
<feature type="domain" description="Proliferating cell nuclear antigen PCNA N-terminal" evidence="6">
    <location>
        <begin position="1401"/>
        <end position="1522"/>
    </location>
</feature>
<feature type="region of interest" description="Disordered" evidence="5">
    <location>
        <begin position="185"/>
        <end position="206"/>
    </location>
</feature>
<feature type="compositionally biased region" description="Basic and acidic residues" evidence="5">
    <location>
        <begin position="16"/>
        <end position="30"/>
    </location>
</feature>
<proteinExistence type="inferred from homology"/>
<keyword evidence="9" id="KW-1185">Reference proteome</keyword>
<dbReference type="PANTHER" id="PTHR11352">
    <property type="entry name" value="PROLIFERATING CELL NUCLEAR ANTIGEN"/>
    <property type="match status" value="1"/>
</dbReference>
<evidence type="ECO:0000256" key="2">
    <source>
        <dbReference type="ARBA" id="ARBA00023125"/>
    </source>
</evidence>
<dbReference type="InterPro" id="IPR022649">
    <property type="entry name" value="Pr_cel_nuc_antig_C"/>
</dbReference>
<evidence type="ECO:0000256" key="4">
    <source>
        <dbReference type="RuleBase" id="RU003671"/>
    </source>
</evidence>
<feature type="region of interest" description="Disordered" evidence="5">
    <location>
        <begin position="45"/>
        <end position="72"/>
    </location>
</feature>
<evidence type="ECO:0000256" key="5">
    <source>
        <dbReference type="SAM" id="MobiDB-lite"/>
    </source>
</evidence>
<dbReference type="Pfam" id="PF00705">
    <property type="entry name" value="PCNA_N"/>
    <property type="match status" value="1"/>
</dbReference>
<feature type="domain" description="Proliferating cell nuclear antigen PCNA C-terminal" evidence="7">
    <location>
        <begin position="1527"/>
        <end position="1625"/>
    </location>
</feature>
<comment type="subcellular location">
    <subcellularLocation>
        <location evidence="3">Nucleus</location>
    </subcellularLocation>
</comment>
<feature type="compositionally biased region" description="Basic and acidic residues" evidence="5">
    <location>
        <begin position="187"/>
        <end position="196"/>
    </location>
</feature>
<dbReference type="SUPFAM" id="SSF55979">
    <property type="entry name" value="DNA clamp"/>
    <property type="match status" value="3"/>
</dbReference>
<accession>A0ABN7SJM8</accession>
<feature type="region of interest" description="Disordered" evidence="5">
    <location>
        <begin position="112"/>
        <end position="135"/>
    </location>
</feature>
<name>A0ABN7SJM8_OIKDI</name>
<gene>
    <name evidence="8" type="ORF">OKIOD_LOCUS9129</name>
</gene>
<dbReference type="InterPro" id="IPR046938">
    <property type="entry name" value="DNA_clamp_sf"/>
</dbReference>
<dbReference type="InterPro" id="IPR000730">
    <property type="entry name" value="Pr_cel_nuc_antig"/>
</dbReference>
<dbReference type="Gene3D" id="3.70.10.10">
    <property type="match status" value="2"/>
</dbReference>
<evidence type="ECO:0000259" key="6">
    <source>
        <dbReference type="Pfam" id="PF00705"/>
    </source>
</evidence>
<feature type="region of interest" description="Disordered" evidence="5">
    <location>
        <begin position="1098"/>
        <end position="1159"/>
    </location>
</feature>
<evidence type="ECO:0000256" key="1">
    <source>
        <dbReference type="ARBA" id="ARBA00010462"/>
    </source>
</evidence>
<sequence length="1812" mass="201387">MKNDMQKTAKQPSKVNMKEARARRLPKPDFEGFEDLSITPIKKAPVSQTSVSGTISKRKPLPAANIPSSGNQAMGEKSVTFPDIDANLSHTNSSRMADALSELSINRVTASADERTHESDGEFIGESRSTLDKGQNNGKALVLDVSTSLHKTPGYRRAKYNSTIAVLSKNRNALMSSTSKIMSLSDQVEKEKKEQSVPDAVPLPTTLPNEVLDFDLDQNLASDNFSGHKNDYEPSDLPRNADGNGTGSGDGNGTGSGDGGATGSGDGRATGSGDGNGTGSGDGNGTGSGDGRATGSGDGRATGSGDGRATGDGDGRATGDGDGRATGDGDGEEVHPFCRPLTKDEDMIPDPDDFENAAGNKEGAVGGRNQQIKIDVDVPRMSIHSFISNQGNPSLYMVFHVPIKDLPDSMINQRQPKQRNTKTWHSIKNKRRQNWEKKQKEVQRCEPATTVPLYFLFQRNRITQNVDGSISYSMKCSKCSARQTFYAPEILFIKGKKKGDFDVNPDYSHCFFDTAKTEPMSTFCRPPQPQYHDCSGLSFDEAGEEVYERNVLKLVHDVGLGVKPDMLKTLTENVQRTFPGWSPKKSPEVYARTLTQSRYRLKQRILDDFKTPDDLCKLVPQLYSDLPHLLTTDKNNMMESRWPLFQSRKCLIVGNTAILKKLPKRAYQLCMIDGTFFVAGAWRQLITFSMSFPDGMGNEKFVMVASIYMLSQAEEDYREVFGNLWDVLFHKFPQVASHLFCQTDAEAALYNGIEKGFADRGVQAYVFLCTTHTERANFRRLKKILRWKEAPPAARLCLFLLKMLQFLRPDLIYSVMQYLFCVFSRVPHFGRRLAFFIKSLCHRIIQHKWGKRFSYWRLMLILRHRIDGLRLNTNPSESLNNSLNSAYRAKFGRRRANFLSDLQVLFEYFEASGSKALKGEFIEYYADPAYKNRNQALIKKVMEHCESIDRVPIGEPVGKEWFLTWMDICLDFYKTNEKKNRRKNHRLYEQMQRENLVATLESTCDFSVNPPPPSVTNENENNIDNDDADMQVNDVDPNRPEVPEGSNDIFFGDTGYNCPEGPMSWQPREQTAHIAPEISMLSVRREVERYNFLQNLHSNDANSESTQLGQSVQRPSPGSQTAASNSQLASTSGGAISQFPQNSAIPIPTSVPGSSAASLPDCMVDNPDCELDEDGFPKFKNPFESSDDDDAPLVNAAQDGTLNSQSAPTKENIPPQANTIHDPMSLQGDVFPENNAGGPMPGDVNATQIDTATKVMSDGEPESSPCNITDGMETSPSENVIKENVPGNSRDDAAFKNAISATLANPGIVPAKESAIARNPRYSNSSSLIGLNEDDIPSLHQFEGKNKKQRFEEFDRGAKRIDKESRDIDLSAAISSFSRHKEKRLSDKTLAKHDRAEAKYMFEAKFKKAETLKRIVDSVNPLLGAVFFNIKPEGIAMQSMDSGQVTLIQLVLRKQGFEHFRCDKEILLGVNITHLQKILKNIQPNETLLLQGSENDEIDIVFGHESAPHAYTYHMKLMEIDCEALDIPANNYCCSITMPTSEFDNLIKFMSTGGEYVKVDATSGQVIFSSEGQYGTAEMPFTELFNEDPKNKLLVVDVKESICSDYILQYLQFFSKACCLSENTMLICKFKRAFHMKSVCKTLGSLMEECVIKSDANGLTFLSTDASMSTYITVNFNIAGFLQYLSSGTIYLGVSLKGINNVLNSIPNDSPLEILCDSECPDDFIIGSVDKIGVPMRFNMKVLELDLEEVNRPELAYGATVILSSARFQRDMLHLKNVADKTKITVSEGEVTFSAVDADRMNIVLEETDVMA</sequence>
<dbReference type="Proteomes" id="UP001158576">
    <property type="component" value="Chromosome 1"/>
</dbReference>
<feature type="compositionally biased region" description="Basic and acidic residues" evidence="5">
    <location>
        <begin position="309"/>
        <end position="346"/>
    </location>
</feature>
<dbReference type="PANTHER" id="PTHR11352:SF0">
    <property type="entry name" value="PROLIFERATING CELL NUCLEAR ANTIGEN"/>
    <property type="match status" value="1"/>
</dbReference>
<reference evidence="8 9" key="1">
    <citation type="submission" date="2021-04" db="EMBL/GenBank/DDBJ databases">
        <authorList>
            <person name="Bliznina A."/>
        </authorList>
    </citation>
    <scope>NUCLEOTIDE SEQUENCE [LARGE SCALE GENOMIC DNA]</scope>
</reference>
<keyword evidence="4" id="KW-0235">DNA replication</keyword>
<evidence type="ECO:0000256" key="3">
    <source>
        <dbReference type="RuleBase" id="RU000641"/>
    </source>
</evidence>
<organism evidence="8 9">
    <name type="scientific">Oikopleura dioica</name>
    <name type="common">Tunicate</name>
    <dbReference type="NCBI Taxonomy" id="34765"/>
    <lineage>
        <taxon>Eukaryota</taxon>
        <taxon>Metazoa</taxon>
        <taxon>Chordata</taxon>
        <taxon>Tunicata</taxon>
        <taxon>Appendicularia</taxon>
        <taxon>Copelata</taxon>
        <taxon>Oikopleuridae</taxon>
        <taxon>Oikopleura</taxon>
    </lineage>
</organism>
<keyword evidence="2 4" id="KW-0238">DNA-binding</keyword>
<evidence type="ECO:0000313" key="8">
    <source>
        <dbReference type="EMBL" id="CAG5102571.1"/>
    </source>
</evidence>
<dbReference type="NCBIfam" id="TIGR00590">
    <property type="entry name" value="pcna"/>
    <property type="match status" value="1"/>
</dbReference>
<dbReference type="PRINTS" id="PR00339">
    <property type="entry name" value="PCNACYCLIN"/>
</dbReference>